<dbReference type="Proteomes" id="UP000008743">
    <property type="component" value="Unassembled WGS sequence"/>
</dbReference>
<gene>
    <name evidence="2" type="ORF">CAOG_000180</name>
</gene>
<dbReference type="STRING" id="595528.A0A0D2X069"/>
<evidence type="ECO:0000313" key="2">
    <source>
        <dbReference type="EMBL" id="KJE88539.1"/>
    </source>
</evidence>
<organism evidence="2 3">
    <name type="scientific">Capsaspora owczarzaki (strain ATCC 30864)</name>
    <dbReference type="NCBI Taxonomy" id="595528"/>
    <lineage>
        <taxon>Eukaryota</taxon>
        <taxon>Filasterea</taxon>
        <taxon>Capsaspora</taxon>
    </lineage>
</organism>
<dbReference type="ESTHER" id="capo3-e9bxs2">
    <property type="family name" value="PMH_Peptidase_S9"/>
</dbReference>
<dbReference type="PhylomeDB" id="A0A0D2X069"/>
<dbReference type="Pfam" id="PF07676">
    <property type="entry name" value="PD40"/>
    <property type="match status" value="1"/>
</dbReference>
<dbReference type="OrthoDB" id="43744at2759"/>
<evidence type="ECO:0000259" key="1">
    <source>
        <dbReference type="Pfam" id="PF00326"/>
    </source>
</evidence>
<dbReference type="GO" id="GO:0008236">
    <property type="term" value="F:serine-type peptidase activity"/>
    <property type="evidence" value="ECO:0007669"/>
    <property type="project" value="InterPro"/>
</dbReference>
<dbReference type="EMBL" id="KE346360">
    <property type="protein sequence ID" value="KJE88539.1"/>
    <property type="molecule type" value="Genomic_DNA"/>
</dbReference>
<dbReference type="Pfam" id="PF00326">
    <property type="entry name" value="Peptidase_S9"/>
    <property type="match status" value="1"/>
</dbReference>
<dbReference type="Gene3D" id="2.120.10.30">
    <property type="entry name" value="TolB, C-terminal domain"/>
    <property type="match status" value="2"/>
</dbReference>
<feature type="domain" description="Peptidase S9 prolyl oligopeptidase catalytic" evidence="1">
    <location>
        <begin position="534"/>
        <end position="733"/>
    </location>
</feature>
<dbReference type="GO" id="GO:0006508">
    <property type="term" value="P:proteolysis"/>
    <property type="evidence" value="ECO:0007669"/>
    <property type="project" value="InterPro"/>
</dbReference>
<dbReference type="InterPro" id="IPR029058">
    <property type="entry name" value="AB_hydrolase_fold"/>
</dbReference>
<keyword evidence="3" id="KW-1185">Reference proteome</keyword>
<dbReference type="RefSeq" id="XP_004365051.2">
    <property type="nucleotide sequence ID" value="XM_004364994.2"/>
</dbReference>
<dbReference type="InterPro" id="IPR011659">
    <property type="entry name" value="WD40"/>
</dbReference>
<dbReference type="InterPro" id="IPR011042">
    <property type="entry name" value="6-blade_b-propeller_TolB-like"/>
</dbReference>
<dbReference type="PANTHER" id="PTHR43056:SF5">
    <property type="entry name" value="PEPTIDASE S9 PROLYL OLIGOPEPTIDASE CATALYTIC DOMAIN-CONTAINING PROTEIN"/>
    <property type="match status" value="1"/>
</dbReference>
<reference evidence="3" key="1">
    <citation type="submission" date="2011-02" db="EMBL/GenBank/DDBJ databases">
        <title>The Genome Sequence of Capsaspora owczarzaki ATCC 30864.</title>
        <authorList>
            <person name="Russ C."/>
            <person name="Cuomo C."/>
            <person name="Burger G."/>
            <person name="Gray M.W."/>
            <person name="Holland P.W.H."/>
            <person name="King N."/>
            <person name="Lang F.B.F."/>
            <person name="Roger A.J."/>
            <person name="Ruiz-Trillo I."/>
            <person name="Young S.K."/>
            <person name="Zeng Q."/>
            <person name="Gargeya S."/>
            <person name="Alvarado L."/>
            <person name="Berlin A."/>
            <person name="Chapman S.B."/>
            <person name="Chen Z."/>
            <person name="Freedman E."/>
            <person name="Gellesch M."/>
            <person name="Goldberg J."/>
            <person name="Griggs A."/>
            <person name="Gujja S."/>
            <person name="Heilman E."/>
            <person name="Heiman D."/>
            <person name="Howarth C."/>
            <person name="Mehta T."/>
            <person name="Neiman D."/>
            <person name="Pearson M."/>
            <person name="Roberts A."/>
            <person name="Saif S."/>
            <person name="Shea T."/>
            <person name="Shenoy N."/>
            <person name="Sisk P."/>
            <person name="Stolte C."/>
            <person name="Sykes S."/>
            <person name="White J."/>
            <person name="Yandava C."/>
            <person name="Haas B."/>
            <person name="Nusbaum C."/>
            <person name="Birren B."/>
        </authorList>
    </citation>
    <scope>NUCLEOTIDE SEQUENCE</scope>
    <source>
        <strain evidence="3">ATCC 30864</strain>
    </source>
</reference>
<evidence type="ECO:0000313" key="3">
    <source>
        <dbReference type="Proteomes" id="UP000008743"/>
    </source>
</evidence>
<proteinExistence type="predicted"/>
<dbReference type="PANTHER" id="PTHR43056">
    <property type="entry name" value="PEPTIDASE S9 PROLYL OLIGOPEPTIDASE"/>
    <property type="match status" value="1"/>
</dbReference>
<dbReference type="InterPro" id="IPR001375">
    <property type="entry name" value="Peptidase_S9_cat"/>
</dbReference>
<dbReference type="AlphaFoldDB" id="A0A0D2X069"/>
<sequence>MSNSNNNNSLLQDVLLSGPRFRECRPSPDGCFLAFVSAGLLHVRRTDPSQPVPPTVSSSAIRTFAKSLGSSSVALSSLPLSTNTAYGGGTYCWTPDSSSLVLSSRGTLFRVSVTGGLPMPVVSPDNRTLETQFGDPALKLYAPSISQDGTIYAVCEGRNRMRIVAIPDDATATSANAAAIPTVADNAPGASSSSAGPSIVPVVDEMRDIFTYDPCTSPADPNLLVFHSWRAAAMMWTSSWIAMATRTHTSAPWVVRYLDGGEGVQVGYPRFSPDGQHLLYASDRTGRLSLWIASAADNFATSRVLVDLAQIQAELAWNSWCAGTSTFAWVGRDAIALAVVADGVFAMHVAKLDLSSTATVQLGLLRPIQSLPRGFYENVFACSDGASFVAYFSDYHTVGTTFLVSLSADRRAESATTVLQGGFAPGSLMQQAIGPKPVHFAFPIDPVVVQSLPPVATWSTEQASALTTTASRVDTRIDQAYAHLYIPKQVLDAGAVSGAPAGLFGVPTPTQTAFMIHGGPTGMATDNFFPLVSHFVSKGWIVCAVNYRGSRGYGRPYREALNENWGVHDVADLQAARNFLIQAGIADPARTVCYGASAGGYTTLMALALHGASWAAGIDINGVTSLAALEQTTHLLERFYFGTLVGTPAQPDQQALLYTERSPLTHVSRITKPLIIFQGDADTVVPKAQALAIRAAVQGPVEFYIFEGEGHVFSSASTYASMFARADAFLAAHVP</sequence>
<dbReference type="SUPFAM" id="SSF82171">
    <property type="entry name" value="DPP6 N-terminal domain-like"/>
    <property type="match status" value="1"/>
</dbReference>
<accession>A0A0D2X069</accession>
<dbReference type="eggNOG" id="KOG2100">
    <property type="taxonomic scope" value="Eukaryota"/>
</dbReference>
<dbReference type="Gene3D" id="3.40.50.1820">
    <property type="entry name" value="alpha/beta hydrolase"/>
    <property type="match status" value="1"/>
</dbReference>
<dbReference type="MEROPS" id="S09.072"/>
<protein>
    <recommendedName>
        <fullName evidence="1">Peptidase S9 prolyl oligopeptidase catalytic domain-containing protein</fullName>
    </recommendedName>
</protein>
<dbReference type="InterPro" id="IPR050585">
    <property type="entry name" value="Xaa-Pro_dipeptidyl-ppase/CocE"/>
</dbReference>
<dbReference type="SUPFAM" id="SSF53474">
    <property type="entry name" value="alpha/beta-Hydrolases"/>
    <property type="match status" value="1"/>
</dbReference>
<name>A0A0D2X069_CAPO3</name>
<dbReference type="InParanoid" id="A0A0D2X069"/>